<sequence>MEIQTKTTWSKTLRQFTVGETHQFKLNAKDIGNARMAASREKKATGLVFSTTTLNDGIEIKRIA</sequence>
<gene>
    <name evidence="1" type="ORF">ALGA_0669</name>
</gene>
<dbReference type="EMBL" id="AP018042">
    <property type="protein sequence ID" value="BAX79058.1"/>
    <property type="molecule type" value="Genomic_DNA"/>
</dbReference>
<dbReference type="Proteomes" id="UP000218267">
    <property type="component" value="Chromosome"/>
</dbReference>
<dbReference type="OrthoDB" id="1122050at2"/>
<evidence type="ECO:0000313" key="1">
    <source>
        <dbReference type="EMBL" id="BAX79058.1"/>
    </source>
</evidence>
<dbReference type="KEGG" id="mbas:ALGA_0669"/>
<name>A0A1Y1CFC4_9BACT</name>
<protein>
    <submittedName>
        <fullName evidence="1">Uncharacterized protein</fullName>
    </submittedName>
</protein>
<reference evidence="2" key="2">
    <citation type="journal article" date="2020" name="Antonie Van Leeuwenhoek">
        <title>Labilibaculum antarcticum sp. nov., a novel facultative anaerobic, psychrotorelant bacterium isolated from marine sediment of Antarctica.</title>
        <authorList>
            <person name="Watanabe M."/>
            <person name="Kojima H."/>
            <person name="Fukui M."/>
        </authorList>
    </citation>
    <scope>NUCLEOTIDE SEQUENCE [LARGE SCALE GENOMIC DNA]</scope>
    <source>
        <strain evidence="2">SPP2</strain>
    </source>
</reference>
<keyword evidence="2" id="KW-1185">Reference proteome</keyword>
<dbReference type="RefSeq" id="WP_096427994.1">
    <property type="nucleotide sequence ID" value="NZ_AP018042.1"/>
</dbReference>
<evidence type="ECO:0000313" key="2">
    <source>
        <dbReference type="Proteomes" id="UP000218267"/>
    </source>
</evidence>
<accession>A0A1Y1CFC4</accession>
<reference evidence="1 2" key="1">
    <citation type="journal article" date="2018" name="Mar. Genomics">
        <title>Complete genome sequence of Marinifilaceae bacterium strain SPP2, isolated from the Antarctic marine sediment.</title>
        <authorList>
            <person name="Watanabe M."/>
            <person name="Kojima H."/>
            <person name="Fukui M."/>
        </authorList>
    </citation>
    <scope>NUCLEOTIDE SEQUENCE [LARGE SCALE GENOMIC DNA]</scope>
    <source>
        <strain evidence="1 2">SPP2</strain>
    </source>
</reference>
<organism evidence="1 2">
    <name type="scientific">Labilibaculum antarcticum</name>
    <dbReference type="NCBI Taxonomy" id="1717717"/>
    <lineage>
        <taxon>Bacteria</taxon>
        <taxon>Pseudomonadati</taxon>
        <taxon>Bacteroidota</taxon>
        <taxon>Bacteroidia</taxon>
        <taxon>Marinilabiliales</taxon>
        <taxon>Marinifilaceae</taxon>
        <taxon>Labilibaculum</taxon>
    </lineage>
</organism>
<proteinExistence type="predicted"/>
<dbReference type="AlphaFoldDB" id="A0A1Y1CFC4"/>